<keyword evidence="1" id="KW-0732">Signal</keyword>
<evidence type="ECO:0000256" key="1">
    <source>
        <dbReference type="SAM" id="SignalP"/>
    </source>
</evidence>
<organism evidence="2 3">
    <name type="scientific">Mycena pura</name>
    <dbReference type="NCBI Taxonomy" id="153505"/>
    <lineage>
        <taxon>Eukaryota</taxon>
        <taxon>Fungi</taxon>
        <taxon>Dikarya</taxon>
        <taxon>Basidiomycota</taxon>
        <taxon>Agaricomycotina</taxon>
        <taxon>Agaricomycetes</taxon>
        <taxon>Agaricomycetidae</taxon>
        <taxon>Agaricales</taxon>
        <taxon>Marasmiineae</taxon>
        <taxon>Mycenaceae</taxon>
        <taxon>Mycena</taxon>
    </lineage>
</organism>
<keyword evidence="3" id="KW-1185">Reference proteome</keyword>
<dbReference type="Proteomes" id="UP001219525">
    <property type="component" value="Unassembled WGS sequence"/>
</dbReference>
<sequence length="86" mass="8990">MRFIAVFHVVCAVILAASAAPLSDRAVVAVDSREEKRAAASGIMRDTFNTVDLSSTPASSASNSEETIKPIVDEVDPEQPSGCVIA</sequence>
<reference evidence="2" key="1">
    <citation type="submission" date="2023-03" db="EMBL/GenBank/DDBJ databases">
        <title>Massive genome expansion in bonnet fungi (Mycena s.s.) driven by repeated elements and novel gene families across ecological guilds.</title>
        <authorList>
            <consortium name="Lawrence Berkeley National Laboratory"/>
            <person name="Harder C.B."/>
            <person name="Miyauchi S."/>
            <person name="Viragh M."/>
            <person name="Kuo A."/>
            <person name="Thoen E."/>
            <person name="Andreopoulos B."/>
            <person name="Lu D."/>
            <person name="Skrede I."/>
            <person name="Drula E."/>
            <person name="Henrissat B."/>
            <person name="Morin E."/>
            <person name="Kohler A."/>
            <person name="Barry K."/>
            <person name="LaButti K."/>
            <person name="Morin E."/>
            <person name="Salamov A."/>
            <person name="Lipzen A."/>
            <person name="Mereny Z."/>
            <person name="Hegedus B."/>
            <person name="Baldrian P."/>
            <person name="Stursova M."/>
            <person name="Weitz H."/>
            <person name="Taylor A."/>
            <person name="Grigoriev I.V."/>
            <person name="Nagy L.G."/>
            <person name="Martin F."/>
            <person name="Kauserud H."/>
        </authorList>
    </citation>
    <scope>NUCLEOTIDE SEQUENCE</scope>
    <source>
        <strain evidence="2">9144</strain>
    </source>
</reference>
<feature type="signal peptide" evidence="1">
    <location>
        <begin position="1"/>
        <end position="19"/>
    </location>
</feature>
<dbReference type="EMBL" id="JARJCW010000075">
    <property type="protein sequence ID" value="KAJ7197928.1"/>
    <property type="molecule type" value="Genomic_DNA"/>
</dbReference>
<protein>
    <submittedName>
        <fullName evidence="2">Uncharacterized protein</fullName>
    </submittedName>
</protein>
<feature type="chain" id="PRO_5042219762" evidence="1">
    <location>
        <begin position="20"/>
        <end position="86"/>
    </location>
</feature>
<evidence type="ECO:0000313" key="2">
    <source>
        <dbReference type="EMBL" id="KAJ7197928.1"/>
    </source>
</evidence>
<evidence type="ECO:0000313" key="3">
    <source>
        <dbReference type="Proteomes" id="UP001219525"/>
    </source>
</evidence>
<comment type="caution">
    <text evidence="2">The sequence shown here is derived from an EMBL/GenBank/DDBJ whole genome shotgun (WGS) entry which is preliminary data.</text>
</comment>
<proteinExistence type="predicted"/>
<accession>A0AAD6Y5M6</accession>
<dbReference type="AlphaFoldDB" id="A0AAD6Y5M6"/>
<gene>
    <name evidence="2" type="ORF">GGX14DRAFT_470525</name>
</gene>
<name>A0AAD6Y5M6_9AGAR</name>